<evidence type="ECO:0000313" key="2">
    <source>
        <dbReference type="Proteomes" id="UP000000330"/>
    </source>
</evidence>
<gene>
    <name evidence="1" type="ORF">Acj133p184</name>
</gene>
<accession>D9I6B8</accession>
<name>D9I6B8_9CAUD</name>
<keyword evidence="2" id="KW-1185">Reference proteome</keyword>
<dbReference type="GeneID" id="10323171"/>
<protein>
    <submittedName>
        <fullName evidence="1">Uncharacterized protein</fullName>
    </submittedName>
</protein>
<dbReference type="EMBL" id="HM114315">
    <property type="protein sequence ID" value="ADJ19499.1"/>
    <property type="molecule type" value="Genomic_DNA"/>
</dbReference>
<dbReference type="KEGG" id="vg:10323171"/>
<dbReference type="Proteomes" id="UP000000330">
    <property type="component" value="Segment"/>
</dbReference>
<evidence type="ECO:0000313" key="1">
    <source>
        <dbReference type="EMBL" id="ADJ19499.1"/>
    </source>
</evidence>
<organism evidence="1 2">
    <name type="scientific">Acinetobacter phage 133</name>
    <dbReference type="NCBI Taxonomy" id="2919552"/>
    <lineage>
        <taxon>Viruses</taxon>
        <taxon>Duplodnaviria</taxon>
        <taxon>Heunggongvirae</taxon>
        <taxon>Uroviricota</taxon>
        <taxon>Caudoviricetes</taxon>
        <taxon>Pantevenvirales</taxon>
        <taxon>Straboviridae</taxon>
        <taxon>Tevenvirinae</taxon>
        <taxon>Centumtrigintavirus</taxon>
        <taxon>Centumtrigintavirus cv133</taxon>
        <taxon>Acinetobacter virus 133</taxon>
    </lineage>
</organism>
<reference evidence="1 2" key="1">
    <citation type="journal article" date="2010" name="Virol. J.">
        <title>Genomes of the T4-related bacteriophages as windows on microbial genome evolution.</title>
        <authorList>
            <person name="Petrov V.M."/>
            <person name="Ratnayaka S."/>
            <person name="Nolan J.M."/>
            <person name="Miller E.S."/>
            <person name="Karam J.D."/>
        </authorList>
    </citation>
    <scope>NUCLEOTIDE SEQUENCE [LARGE SCALE GENOMIC DNA]</scope>
    <source>
        <strain evidence="1">Acj133</strain>
    </source>
</reference>
<proteinExistence type="predicted"/>
<sequence length="90" mass="10657">MQYPNENQYDLIAEALEGSEETYSKALATELKAQVLDPELQYSPVFLDHLETRVFCCEQCDHWREIGIRVYNELVDMKMCEECDDQMRDE</sequence>
<dbReference type="RefSeq" id="YP_004300765.1">
    <property type="nucleotide sequence ID" value="NC_015250.1"/>
</dbReference>